<proteinExistence type="inferred from homology"/>
<comment type="subcellular location">
    <subcellularLocation>
        <location evidence="10">Cell membrane</location>
        <topology evidence="10">Multi-pass membrane protein</topology>
    </subcellularLocation>
</comment>
<dbReference type="AlphaFoldDB" id="A0A1G5FTS6"/>
<comment type="function">
    <text evidence="10">Catalyzes the transfer of an acyl group from acyl-phosphate (acyl-PO(4)) to glycerol-3-phosphate (G3P) to form lysophosphatidic acid (LPA). This enzyme utilizes acyl-phosphate as fatty acyl donor, but not acyl-CoA or acyl-ACP.</text>
</comment>
<accession>A0A1G5FTS6</accession>
<dbReference type="UniPathway" id="UPA00085"/>
<gene>
    <name evidence="10" type="primary">plsY</name>
    <name evidence="11" type="ORF">SAMN03080606_01486</name>
</gene>
<keyword evidence="7 10" id="KW-0472">Membrane</keyword>
<evidence type="ECO:0000256" key="5">
    <source>
        <dbReference type="ARBA" id="ARBA00022989"/>
    </source>
</evidence>
<dbReference type="PANTHER" id="PTHR30309:SF0">
    <property type="entry name" value="GLYCEROL-3-PHOSPHATE ACYLTRANSFERASE-RELATED"/>
    <property type="match status" value="1"/>
</dbReference>
<dbReference type="EMBL" id="FMUS01000008">
    <property type="protein sequence ID" value="SCY42659.1"/>
    <property type="molecule type" value="Genomic_DNA"/>
</dbReference>
<dbReference type="STRING" id="1120976.SAMN03080606_01486"/>
<evidence type="ECO:0000313" key="11">
    <source>
        <dbReference type="EMBL" id="SCY42659.1"/>
    </source>
</evidence>
<evidence type="ECO:0000256" key="9">
    <source>
        <dbReference type="ARBA" id="ARBA00023264"/>
    </source>
</evidence>
<evidence type="ECO:0000256" key="6">
    <source>
        <dbReference type="ARBA" id="ARBA00023098"/>
    </source>
</evidence>
<feature type="transmembrane region" description="Helical" evidence="10">
    <location>
        <begin position="53"/>
        <end position="75"/>
    </location>
</feature>
<comment type="similarity">
    <text evidence="10">Belongs to the PlsY family.</text>
</comment>
<evidence type="ECO:0000313" key="12">
    <source>
        <dbReference type="Proteomes" id="UP000198636"/>
    </source>
</evidence>
<dbReference type="Proteomes" id="UP000198636">
    <property type="component" value="Unassembled WGS sequence"/>
</dbReference>
<dbReference type="GO" id="GO:0005886">
    <property type="term" value="C:plasma membrane"/>
    <property type="evidence" value="ECO:0007669"/>
    <property type="project" value="UniProtKB-SubCell"/>
</dbReference>
<organism evidence="11 12">
    <name type="scientific">Alkaliphilus peptidifermentans DSM 18978</name>
    <dbReference type="NCBI Taxonomy" id="1120976"/>
    <lineage>
        <taxon>Bacteria</taxon>
        <taxon>Bacillati</taxon>
        <taxon>Bacillota</taxon>
        <taxon>Clostridia</taxon>
        <taxon>Peptostreptococcales</taxon>
        <taxon>Natronincolaceae</taxon>
        <taxon>Alkaliphilus</taxon>
    </lineage>
</organism>
<evidence type="ECO:0000256" key="10">
    <source>
        <dbReference type="HAMAP-Rule" id="MF_01043"/>
    </source>
</evidence>
<dbReference type="PANTHER" id="PTHR30309">
    <property type="entry name" value="INNER MEMBRANE PROTEIN YGIH"/>
    <property type="match status" value="1"/>
</dbReference>
<keyword evidence="6 10" id="KW-0443">Lipid metabolism</keyword>
<dbReference type="OrthoDB" id="9777124at2"/>
<comment type="catalytic activity">
    <reaction evidence="10">
        <text>an acyl phosphate + sn-glycerol 3-phosphate = a 1-acyl-sn-glycero-3-phosphate + phosphate</text>
        <dbReference type="Rhea" id="RHEA:34075"/>
        <dbReference type="ChEBI" id="CHEBI:43474"/>
        <dbReference type="ChEBI" id="CHEBI:57597"/>
        <dbReference type="ChEBI" id="CHEBI:57970"/>
        <dbReference type="ChEBI" id="CHEBI:59918"/>
        <dbReference type="EC" id="2.3.1.275"/>
    </reaction>
</comment>
<evidence type="ECO:0000256" key="7">
    <source>
        <dbReference type="ARBA" id="ARBA00023136"/>
    </source>
</evidence>
<dbReference type="RefSeq" id="WP_091541780.1">
    <property type="nucleotide sequence ID" value="NZ_FMUS01000008.1"/>
</dbReference>
<feature type="transmembrane region" description="Helical" evidence="10">
    <location>
        <begin position="87"/>
        <end position="105"/>
    </location>
</feature>
<feature type="transmembrane region" description="Helical" evidence="10">
    <location>
        <begin position="145"/>
        <end position="164"/>
    </location>
</feature>
<dbReference type="GO" id="GO:0043772">
    <property type="term" value="F:acyl-phosphate glycerol-3-phosphate acyltransferase activity"/>
    <property type="evidence" value="ECO:0007669"/>
    <property type="project" value="UniProtKB-UniRule"/>
</dbReference>
<keyword evidence="9 10" id="KW-1208">Phospholipid metabolism</keyword>
<feature type="transmembrane region" description="Helical" evidence="10">
    <location>
        <begin position="117"/>
        <end position="138"/>
    </location>
</feature>
<keyword evidence="5 10" id="KW-1133">Transmembrane helix</keyword>
<sequence length="206" mass="22829">MFIYIITILAGYILGCFQSSFILSKGLKQVDIRNLGNGNAGASNAVISLGWKFGLLVALLDILKAIISLYLIKYLYYGNVPSSQLTFLLYLNGLFVILGHNYPFFMGFKGGKGTASLIGMLMMINFSVAIICIFIIFIITIITNYIALGTIGLVIFFVFLTIYLDYGIPSIIISILIAAMSIYKHLPNVKRIREGKEIGLRKAMKK</sequence>
<dbReference type="Pfam" id="PF02660">
    <property type="entry name" value="G3P_acyltransf"/>
    <property type="match status" value="1"/>
</dbReference>
<keyword evidence="12" id="KW-1185">Reference proteome</keyword>
<dbReference type="EC" id="2.3.1.275" evidence="10"/>
<evidence type="ECO:0000256" key="3">
    <source>
        <dbReference type="ARBA" id="ARBA00022679"/>
    </source>
</evidence>
<name>A0A1G5FTS6_9FIRM</name>
<dbReference type="SMART" id="SM01207">
    <property type="entry name" value="G3P_acyltransf"/>
    <property type="match status" value="1"/>
</dbReference>
<dbReference type="HAMAP" id="MF_01043">
    <property type="entry name" value="PlsY"/>
    <property type="match status" value="1"/>
</dbReference>
<feature type="transmembrane region" description="Helical" evidence="10">
    <location>
        <begin position="170"/>
        <end position="186"/>
    </location>
</feature>
<keyword evidence="4 10" id="KW-0812">Transmembrane</keyword>
<keyword evidence="11" id="KW-0012">Acyltransferase</keyword>
<comment type="subunit">
    <text evidence="10">Probably interacts with PlsX.</text>
</comment>
<evidence type="ECO:0000256" key="1">
    <source>
        <dbReference type="ARBA" id="ARBA00022475"/>
    </source>
</evidence>
<keyword evidence="3 10" id="KW-0808">Transferase</keyword>
<evidence type="ECO:0000256" key="2">
    <source>
        <dbReference type="ARBA" id="ARBA00022516"/>
    </source>
</evidence>
<evidence type="ECO:0000256" key="8">
    <source>
        <dbReference type="ARBA" id="ARBA00023209"/>
    </source>
</evidence>
<protein>
    <recommendedName>
        <fullName evidence="10">Glycerol-3-phosphate acyltransferase</fullName>
    </recommendedName>
    <alternativeName>
        <fullName evidence="10">Acyl-PO4 G3P acyltransferase</fullName>
    </alternativeName>
    <alternativeName>
        <fullName evidence="10">Acyl-phosphate--glycerol-3-phosphate acyltransferase</fullName>
    </alternativeName>
    <alternativeName>
        <fullName evidence="10">G3P acyltransferase</fullName>
        <shortName evidence="10">GPAT</shortName>
        <ecNumber evidence="10">2.3.1.275</ecNumber>
    </alternativeName>
    <alternativeName>
        <fullName evidence="10">Lysophosphatidic acid synthase</fullName>
        <shortName evidence="10">LPA synthase</shortName>
    </alternativeName>
</protein>
<reference evidence="11 12" key="1">
    <citation type="submission" date="2016-10" db="EMBL/GenBank/DDBJ databases">
        <authorList>
            <person name="de Groot N.N."/>
        </authorList>
    </citation>
    <scope>NUCLEOTIDE SEQUENCE [LARGE SCALE GENOMIC DNA]</scope>
    <source>
        <strain evidence="11 12">DSM 18978</strain>
    </source>
</reference>
<keyword evidence="2 10" id="KW-0444">Lipid biosynthesis</keyword>
<dbReference type="InterPro" id="IPR003811">
    <property type="entry name" value="G3P_acylTferase_PlsY"/>
</dbReference>
<evidence type="ECO:0000256" key="4">
    <source>
        <dbReference type="ARBA" id="ARBA00022692"/>
    </source>
</evidence>
<dbReference type="GO" id="GO:0008654">
    <property type="term" value="P:phospholipid biosynthetic process"/>
    <property type="evidence" value="ECO:0007669"/>
    <property type="project" value="UniProtKB-UniRule"/>
</dbReference>
<keyword evidence="1 10" id="KW-1003">Cell membrane</keyword>
<comment type="pathway">
    <text evidence="10">Lipid metabolism; phospholipid metabolism.</text>
</comment>
<keyword evidence="8 10" id="KW-0594">Phospholipid biosynthesis</keyword>